<dbReference type="RefSeq" id="XP_068361611.1">
    <property type="nucleotide sequence ID" value="XM_068502889.1"/>
</dbReference>
<dbReference type="VEuPathDB" id="TrichDB:TRFO_22985"/>
<feature type="transmembrane region" description="Helical" evidence="1">
    <location>
        <begin position="111"/>
        <end position="137"/>
    </location>
</feature>
<organism evidence="2 3">
    <name type="scientific">Tritrichomonas foetus</name>
    <dbReference type="NCBI Taxonomy" id="1144522"/>
    <lineage>
        <taxon>Eukaryota</taxon>
        <taxon>Metamonada</taxon>
        <taxon>Parabasalia</taxon>
        <taxon>Tritrichomonadida</taxon>
        <taxon>Tritrichomonadidae</taxon>
        <taxon>Tritrichomonas</taxon>
    </lineage>
</organism>
<keyword evidence="1" id="KW-0472">Membrane</keyword>
<dbReference type="GeneID" id="94837593"/>
<evidence type="ECO:0000256" key="1">
    <source>
        <dbReference type="SAM" id="Phobius"/>
    </source>
</evidence>
<gene>
    <name evidence="2" type="ORF">TRFO_22985</name>
</gene>
<feature type="transmembrane region" description="Helical" evidence="1">
    <location>
        <begin position="75"/>
        <end position="99"/>
    </location>
</feature>
<dbReference type="Proteomes" id="UP000179807">
    <property type="component" value="Unassembled WGS sequence"/>
</dbReference>
<comment type="caution">
    <text evidence="2">The sequence shown here is derived from an EMBL/GenBank/DDBJ whole genome shotgun (WGS) entry which is preliminary data.</text>
</comment>
<evidence type="ECO:0000313" key="3">
    <source>
        <dbReference type="Proteomes" id="UP000179807"/>
    </source>
</evidence>
<feature type="transmembrane region" description="Helical" evidence="1">
    <location>
        <begin position="6"/>
        <end position="29"/>
    </location>
</feature>
<dbReference type="AlphaFoldDB" id="A0A1J4KB79"/>
<keyword evidence="1" id="KW-0812">Transmembrane</keyword>
<dbReference type="EMBL" id="MLAK01000666">
    <property type="protein sequence ID" value="OHT08475.1"/>
    <property type="molecule type" value="Genomic_DNA"/>
</dbReference>
<evidence type="ECO:0000313" key="2">
    <source>
        <dbReference type="EMBL" id="OHT08475.1"/>
    </source>
</evidence>
<reference evidence="2" key="1">
    <citation type="submission" date="2016-10" db="EMBL/GenBank/DDBJ databases">
        <authorList>
            <person name="Benchimol M."/>
            <person name="Almeida L.G."/>
            <person name="Vasconcelos A.T."/>
            <person name="Perreira-Neves A."/>
            <person name="Rosa I.A."/>
            <person name="Tasca T."/>
            <person name="Bogo M.R."/>
            <person name="de Souza W."/>
        </authorList>
    </citation>
    <scope>NUCLEOTIDE SEQUENCE [LARGE SCALE GENOMIC DNA]</scope>
    <source>
        <strain evidence="2">K</strain>
    </source>
</reference>
<keyword evidence="3" id="KW-1185">Reference proteome</keyword>
<accession>A0A1J4KB79</accession>
<protein>
    <submittedName>
        <fullName evidence="2">Uncharacterized protein</fullName>
    </submittedName>
</protein>
<name>A0A1J4KB79_9EUKA</name>
<sequence>MWNFQTIIHFLQGCCTTMLFLSTFGYIIYCGLIIGYEPEPCALYDDDIFRNEDRCVEYSFPSRYYQYYPGKAGSFYRISMAIVVLGTFLLACIIAYFILEAIIEPNSTLKLVSSILGIVSVVFWFGIFIAECCAIAWSSFSGVKSTRGANEVDDLVVRLRTWTSPDYYGIPNKIREKIESIDPKYYAYLGIPDYKLYTSLGNGEKVTKKKETRVDPNTGEEKEVWVIYREPDFEDRRDSTAYYTIFSEIVMPCVTFQGGGQCLAGWSEDKYIDFIDFRLNQIRKVESTLTDRYSKEENMNWKQQTQRQWNNIQKMLLYDFNTQMDDYDQLVYLLPYRVITLVFFGFQLIAAVILLLVTIFNFIFGKDQDKAGSE</sequence>
<proteinExistence type="predicted"/>
<keyword evidence="1" id="KW-1133">Transmembrane helix</keyword>
<feature type="transmembrane region" description="Helical" evidence="1">
    <location>
        <begin position="338"/>
        <end position="364"/>
    </location>
</feature>